<gene>
    <name evidence="1" type="ORF">PJF56_08840</name>
</gene>
<accession>A0ABT7BIF4</accession>
<evidence type="ECO:0000313" key="1">
    <source>
        <dbReference type="EMBL" id="MDJ1178968.1"/>
    </source>
</evidence>
<reference evidence="1 2" key="1">
    <citation type="submission" date="2023-01" db="EMBL/GenBank/DDBJ databases">
        <title>Novel diversity within Roseofilum (Cyanobacteria; Desertifilaceae) from marine benthic mats with descriptions of four novel species.</title>
        <authorList>
            <person name="Wang Y."/>
            <person name="Berthold D.E."/>
            <person name="Hu J."/>
            <person name="Lefler F.W."/>
            <person name="Laughinghouse H.D. IV."/>
        </authorList>
    </citation>
    <scope>NUCLEOTIDE SEQUENCE [LARGE SCALE GENOMIC DNA]</scope>
    <source>
        <strain evidence="1 2">BLCC-M91</strain>
    </source>
</reference>
<dbReference type="Proteomes" id="UP001231370">
    <property type="component" value="Unassembled WGS sequence"/>
</dbReference>
<comment type="caution">
    <text evidence="1">The sequence shown here is derived from an EMBL/GenBank/DDBJ whole genome shotgun (WGS) entry which is preliminary data.</text>
</comment>
<dbReference type="RefSeq" id="WP_283762280.1">
    <property type="nucleotide sequence ID" value="NZ_JAQPOK010000071.1"/>
</dbReference>
<sequence>MGIAHPTGLQGYCIYPNRNTEPDSDLHFANKATKLWRCEVRSHSKSFFSPKAEQILLRCCLTVVSSIF</sequence>
<evidence type="ECO:0000313" key="2">
    <source>
        <dbReference type="Proteomes" id="UP001231370"/>
    </source>
</evidence>
<name>A0ABT7BIF4_9CYAN</name>
<keyword evidence="2" id="KW-1185">Reference proteome</keyword>
<proteinExistence type="predicted"/>
<organism evidence="1 2">
    <name type="scientific">Roseofilum halophilum BLCC-M91</name>
    <dbReference type="NCBI Taxonomy" id="3022259"/>
    <lineage>
        <taxon>Bacteria</taxon>
        <taxon>Bacillati</taxon>
        <taxon>Cyanobacteriota</taxon>
        <taxon>Cyanophyceae</taxon>
        <taxon>Desertifilales</taxon>
        <taxon>Desertifilaceae</taxon>
        <taxon>Roseofilum</taxon>
        <taxon>Roseofilum halophilum</taxon>
    </lineage>
</organism>
<protein>
    <submittedName>
        <fullName evidence="1">Uncharacterized protein</fullName>
    </submittedName>
</protein>
<dbReference type="EMBL" id="JAQPOK010000071">
    <property type="protein sequence ID" value="MDJ1178968.1"/>
    <property type="molecule type" value="Genomic_DNA"/>
</dbReference>